<dbReference type="GO" id="GO:0098609">
    <property type="term" value="P:cell-cell adhesion"/>
    <property type="evidence" value="ECO:0007669"/>
    <property type="project" value="TreeGrafter"/>
</dbReference>
<dbReference type="FunFam" id="2.30.42.10:FF:000001">
    <property type="entry name" value="Disks large homolog 1 isoform 2"/>
    <property type="match status" value="1"/>
</dbReference>
<evidence type="ECO:0000256" key="1">
    <source>
        <dbReference type="ARBA" id="ARBA00004170"/>
    </source>
</evidence>
<dbReference type="InterPro" id="IPR027417">
    <property type="entry name" value="P-loop_NTPase"/>
</dbReference>
<dbReference type="GO" id="GO:0097113">
    <property type="term" value="P:AMPA glutamate receptor clustering"/>
    <property type="evidence" value="ECO:0007669"/>
    <property type="project" value="TreeGrafter"/>
</dbReference>
<dbReference type="FunFam" id="2.30.42.10:FF:000002">
    <property type="entry name" value="Disks large homolog 4 isoform 2"/>
    <property type="match status" value="1"/>
</dbReference>
<dbReference type="InterPro" id="IPR016313">
    <property type="entry name" value="DLG1-like"/>
</dbReference>
<dbReference type="GeneTree" id="ENSGT00940000157956"/>
<dbReference type="Gene3D" id="3.40.50.300">
    <property type="entry name" value="P-loop containing nucleotide triphosphate hydrolases"/>
    <property type="match status" value="1"/>
</dbReference>
<dbReference type="RefSeq" id="XP_019904182.1">
    <property type="nucleotide sequence ID" value="XM_020048623.3"/>
</dbReference>
<dbReference type="Pfam" id="PF00625">
    <property type="entry name" value="Guanylate_kin"/>
    <property type="match status" value="1"/>
</dbReference>
<name>A0A6Q2Y7R9_ESOLU</name>
<dbReference type="GO" id="GO:0043005">
    <property type="term" value="C:neuron projection"/>
    <property type="evidence" value="ECO:0007669"/>
    <property type="project" value="InterPro"/>
</dbReference>
<dbReference type="Pfam" id="PF00595">
    <property type="entry name" value="PDZ"/>
    <property type="match status" value="3"/>
</dbReference>
<dbReference type="CDD" id="cd06723">
    <property type="entry name" value="PDZ1_Dlg1-2-4-like"/>
    <property type="match status" value="1"/>
</dbReference>
<dbReference type="KEGG" id="els:105010827"/>
<dbReference type="SUPFAM" id="SSF50156">
    <property type="entry name" value="PDZ domain-like"/>
    <property type="match status" value="3"/>
</dbReference>
<comment type="subcellular location">
    <subcellularLocation>
        <location evidence="1">Membrane</location>
        <topology evidence="1">Peripheral membrane protein</topology>
    </subcellularLocation>
</comment>
<feature type="domain" description="PDZ" evidence="10">
    <location>
        <begin position="237"/>
        <end position="324"/>
    </location>
</feature>
<dbReference type="PANTHER" id="PTHR23119:SF33">
    <property type="entry name" value="DISKS LARGE HOMOLOG 4"/>
    <property type="match status" value="1"/>
</dbReference>
<dbReference type="GO" id="GO:0007268">
    <property type="term" value="P:chemical synaptic transmission"/>
    <property type="evidence" value="ECO:0007669"/>
    <property type="project" value="InterPro"/>
</dbReference>
<feature type="domain" description="PDZ" evidence="10">
    <location>
        <begin position="389"/>
        <end position="470"/>
    </location>
</feature>
<evidence type="ECO:0000256" key="3">
    <source>
        <dbReference type="ARBA" id="ARBA00022443"/>
    </source>
</evidence>
<dbReference type="Gene3D" id="2.30.42.10">
    <property type="match status" value="3"/>
</dbReference>
<dbReference type="Proteomes" id="UP000265140">
    <property type="component" value="Chromosome 7"/>
</dbReference>
<evidence type="ECO:0000256" key="2">
    <source>
        <dbReference type="ARBA" id="ARBA00007014"/>
    </source>
</evidence>
<dbReference type="GO" id="GO:0019901">
    <property type="term" value="F:protein kinase binding"/>
    <property type="evidence" value="ECO:0007669"/>
    <property type="project" value="TreeGrafter"/>
</dbReference>
<accession>A0A6Q2Y7R9</accession>
<dbReference type="CDD" id="cd06795">
    <property type="entry name" value="PDZ3_Dlg1-2-4-like"/>
    <property type="match status" value="1"/>
</dbReference>
<dbReference type="GO" id="GO:0016323">
    <property type="term" value="C:basolateral plasma membrane"/>
    <property type="evidence" value="ECO:0007669"/>
    <property type="project" value="TreeGrafter"/>
</dbReference>
<dbReference type="GO" id="GO:0031594">
    <property type="term" value="C:neuromuscular junction"/>
    <property type="evidence" value="ECO:0007669"/>
    <property type="project" value="InterPro"/>
</dbReference>
<feature type="domain" description="PDZ" evidence="10">
    <location>
        <begin position="142"/>
        <end position="229"/>
    </location>
</feature>
<dbReference type="InterPro" id="IPR020590">
    <property type="entry name" value="Guanylate_kinase_CS"/>
</dbReference>
<dbReference type="Gene3D" id="3.30.63.10">
    <property type="entry name" value="Guanylate Kinase phosphate binding domain"/>
    <property type="match status" value="1"/>
</dbReference>
<feature type="compositionally biased region" description="Basic and acidic residues" evidence="7">
    <location>
        <begin position="574"/>
        <end position="600"/>
    </location>
</feature>
<dbReference type="InterPro" id="IPR019583">
    <property type="entry name" value="DLG1-4_PDZ_assoc"/>
</dbReference>
<keyword evidence="5" id="KW-0472">Membrane</keyword>
<dbReference type="GO" id="GO:0035255">
    <property type="term" value="F:ionotropic glutamate receptor binding"/>
    <property type="evidence" value="ECO:0007669"/>
    <property type="project" value="TreeGrafter"/>
</dbReference>
<reference evidence="12" key="1">
    <citation type="journal article" date="2014" name="PLoS ONE">
        <title>The genome and linkage map of the northern pike (Esox lucius): conserved synteny revealed between the salmonid sister group and the Neoteleostei.</title>
        <authorList>
            <person name="Rondeau E.B."/>
            <person name="Minkley D.R."/>
            <person name="Leong J.S."/>
            <person name="Messmer A.M."/>
            <person name="Jantzen J.R."/>
            <person name="von Schalburg K.R."/>
            <person name="Lemon C."/>
            <person name="Bird N.H."/>
            <person name="Koop B.F."/>
        </authorList>
    </citation>
    <scope>NUCLEOTIDE SEQUENCE</scope>
</reference>
<sequence length="804" mass="89061">MGFELMSPPVKNLKCLSPVMCQCKVICSNRTLSLMFGCKKYRYQDEETPPLEHSPAHLGQGKSAEMLHMSDKNLAAMEAMHGYTPHTHISPIKPVLMSSGHTPMYTSAVSTLGNSPPVVVNTDTLDGSPYVNGTEGEIEYEEITLERGNSGLGFSIAGGTDNPHVGDDPSIFITKIIPGGAAAQDGRLSVNDSILFVNDVDVREVTHSMAVEALKEAGAIVRLYVLRRKPAAEKVTEIKLIKGPKGLGFSIAGGVGNQHIPGDNSIYVTKIIEGGAAHKDQRLQIGDKILAVNSVCLEDVMHEDAVAALKNTAEVVYLRVAKPNNLYLNTYNPPDLTSTYSPHMDTDLGHPTYLGSDYPQALTPTSPSRFSPVLHGMMGDEDLPRDPRRVLIHRGSTGLGFNIVGGEDGEGIFISFILAGGPADLSGELRKGDQILSVNGVDLRIATHEQAAAALKNAGQTVTIVAQYRPEEYSRFEAKIHDLREQLMNSSMGSGQTTLRNNPKRGFYIRALFDYDKTADCGFLSQAVGFRFGDVLHVLDCGDEEWWQARRVSPQSEAEEVGFIPSKRRVERKEWSRMGTKERDRSRDSLGSQGRDDSQHSYETVTQVEVHYARPIIILGPIKDRVNDDLLSEFPDKFGSCVPHTTRPKRDYEVDGRDYHFVSSREQMEKDIQSHRFIEAGQYNSHLYGTSVQSVREVAEQQGKHCILDVSANAVRRLQAAQLHPIAIFVRPKSLENVLEINTRLTEEQARKGMDRALKLEQDFLECFSAVVEGDSFEEVYHKVKTVIEEQSGPYIWIPTRERL</sequence>
<dbReference type="GO" id="GO:0098839">
    <property type="term" value="C:postsynaptic density membrane"/>
    <property type="evidence" value="ECO:0007669"/>
    <property type="project" value="TreeGrafter"/>
</dbReference>
<dbReference type="SUPFAM" id="SSF50044">
    <property type="entry name" value="SH3-domain"/>
    <property type="match status" value="1"/>
</dbReference>
<dbReference type="SMART" id="SM00228">
    <property type="entry name" value="PDZ"/>
    <property type="match status" value="3"/>
</dbReference>
<dbReference type="SUPFAM" id="SSF52540">
    <property type="entry name" value="P-loop containing nucleoside triphosphate hydrolases"/>
    <property type="match status" value="1"/>
</dbReference>
<dbReference type="PROSITE" id="PS50106">
    <property type="entry name" value="PDZ"/>
    <property type="match status" value="3"/>
</dbReference>
<feature type="domain" description="SH3" evidence="8">
    <location>
        <begin position="504"/>
        <end position="574"/>
    </location>
</feature>
<dbReference type="Pfam" id="PF00018">
    <property type="entry name" value="SH3_1"/>
    <property type="match status" value="1"/>
</dbReference>
<dbReference type="FunFam" id="2.30.42.10:FF:000049">
    <property type="entry name" value="disks large homolog 1 isoform X1"/>
    <property type="match status" value="1"/>
</dbReference>
<reference evidence="11" key="2">
    <citation type="submission" date="2020-02" db="EMBL/GenBank/DDBJ databases">
        <title>Esox lucius (northern pike) genome, fEsoLuc1, primary haplotype.</title>
        <authorList>
            <person name="Myers G."/>
            <person name="Karagic N."/>
            <person name="Meyer A."/>
            <person name="Pippel M."/>
            <person name="Reichard M."/>
            <person name="Winkler S."/>
            <person name="Tracey A."/>
            <person name="Sims Y."/>
            <person name="Howe K."/>
            <person name="Rhie A."/>
            <person name="Formenti G."/>
            <person name="Durbin R."/>
            <person name="Fedrigo O."/>
            <person name="Jarvis E.D."/>
        </authorList>
    </citation>
    <scope>NUCLEOTIDE SEQUENCE [LARGE SCALE GENOMIC DNA]</scope>
</reference>
<dbReference type="InterPro" id="IPR001478">
    <property type="entry name" value="PDZ"/>
</dbReference>
<evidence type="ECO:0000259" key="9">
    <source>
        <dbReference type="PROSITE" id="PS50052"/>
    </source>
</evidence>
<proteinExistence type="inferred from homology"/>
<dbReference type="PROSITE" id="PS50002">
    <property type="entry name" value="SH3"/>
    <property type="match status" value="1"/>
</dbReference>
<dbReference type="GO" id="GO:0045197">
    <property type="term" value="P:establishment or maintenance of epithelial cell apical/basal polarity"/>
    <property type="evidence" value="ECO:0007669"/>
    <property type="project" value="TreeGrafter"/>
</dbReference>
<dbReference type="CDD" id="cd06724">
    <property type="entry name" value="PDZ2_Dlg1-2-4-like"/>
    <property type="match status" value="1"/>
</dbReference>
<dbReference type="AlphaFoldDB" id="A0A6Q2Y7R9"/>
<dbReference type="InterPro" id="IPR008144">
    <property type="entry name" value="Guanylate_kin-like_dom"/>
</dbReference>
<dbReference type="GO" id="GO:0098970">
    <property type="term" value="P:postsynaptic neurotransmitter receptor diffusion trapping"/>
    <property type="evidence" value="ECO:0007669"/>
    <property type="project" value="TreeGrafter"/>
</dbReference>
<dbReference type="SMART" id="SM01277">
    <property type="entry name" value="MAGUK_N_PEST"/>
    <property type="match status" value="1"/>
</dbReference>
<evidence type="ECO:0000256" key="4">
    <source>
        <dbReference type="ARBA" id="ARBA00022737"/>
    </source>
</evidence>
<dbReference type="FunFam" id="2.30.30.40:FF:000047">
    <property type="entry name" value="Disks large homolog 2 isoform 3"/>
    <property type="match status" value="1"/>
</dbReference>
<evidence type="ECO:0000256" key="5">
    <source>
        <dbReference type="ARBA" id="ARBA00023136"/>
    </source>
</evidence>
<protein>
    <submittedName>
        <fullName evidence="11">Discs large MAGUK scaffold protein 4</fullName>
    </submittedName>
</protein>
<dbReference type="InterPro" id="IPR008145">
    <property type="entry name" value="GK/Ca_channel_bsu"/>
</dbReference>
<dbReference type="SMART" id="SM00326">
    <property type="entry name" value="SH3"/>
    <property type="match status" value="1"/>
</dbReference>
<dbReference type="InterPro" id="IPR050614">
    <property type="entry name" value="Synaptic_Scaffolding_LAP-MAGUK"/>
</dbReference>
<evidence type="ECO:0000313" key="12">
    <source>
        <dbReference type="Proteomes" id="UP000265140"/>
    </source>
</evidence>
<dbReference type="PIRSF" id="PIRSF001741">
    <property type="entry name" value="MAGUK_DLGH"/>
    <property type="match status" value="1"/>
</dbReference>
<dbReference type="SMART" id="SM00072">
    <property type="entry name" value="GuKc"/>
    <property type="match status" value="1"/>
</dbReference>
<dbReference type="CDD" id="cd00071">
    <property type="entry name" value="GMPK"/>
    <property type="match status" value="1"/>
</dbReference>
<evidence type="ECO:0000256" key="6">
    <source>
        <dbReference type="PROSITE-ProRule" id="PRU00192"/>
    </source>
</evidence>
<dbReference type="PANTHER" id="PTHR23119">
    <property type="entry name" value="DISCS LARGE"/>
    <property type="match status" value="1"/>
</dbReference>
<evidence type="ECO:0000259" key="8">
    <source>
        <dbReference type="PROSITE" id="PS50002"/>
    </source>
</evidence>
<dbReference type="InterPro" id="IPR036028">
    <property type="entry name" value="SH3-like_dom_sf"/>
</dbReference>
<dbReference type="Ensembl" id="ENSELUT00000056109.2">
    <property type="protein sequence ID" value="ENSELUP00000061451.2"/>
    <property type="gene ID" value="ENSELUG00000018741.3"/>
</dbReference>
<dbReference type="PROSITE" id="PS50052">
    <property type="entry name" value="GUANYLATE_KINASE_2"/>
    <property type="match status" value="1"/>
</dbReference>
<evidence type="ECO:0000259" key="10">
    <source>
        <dbReference type="PROSITE" id="PS50106"/>
    </source>
</evidence>
<evidence type="ECO:0000313" key="11">
    <source>
        <dbReference type="Ensembl" id="ENSELUP00000061451.2"/>
    </source>
</evidence>
<dbReference type="GeneID" id="105010827"/>
<dbReference type="InterPro" id="IPR001452">
    <property type="entry name" value="SH3_domain"/>
</dbReference>
<keyword evidence="12" id="KW-1185">Reference proteome</keyword>
<dbReference type="InterPro" id="IPR019590">
    <property type="entry name" value="DLG1_PEST_dom"/>
</dbReference>
<keyword evidence="4" id="KW-0677">Repeat</keyword>
<dbReference type="FunFam" id="3.30.63.10:FF:000001">
    <property type="entry name" value="Disks large homolog 1 isoform 2"/>
    <property type="match status" value="1"/>
</dbReference>
<dbReference type="Bgee" id="ENSELUG00000018741">
    <property type="expression patterns" value="Expressed in brain and 8 other cell types or tissues"/>
</dbReference>
<feature type="region of interest" description="Disordered" evidence="7">
    <location>
        <begin position="574"/>
        <end position="602"/>
    </location>
</feature>
<dbReference type="Pfam" id="PF10600">
    <property type="entry name" value="PDZ_assoc"/>
    <property type="match status" value="1"/>
</dbReference>
<evidence type="ECO:0000256" key="7">
    <source>
        <dbReference type="SAM" id="MobiDB-lite"/>
    </source>
</evidence>
<reference evidence="11" key="3">
    <citation type="submission" date="2025-08" db="UniProtKB">
        <authorList>
            <consortium name="Ensembl"/>
        </authorList>
    </citation>
    <scope>IDENTIFICATION</scope>
</reference>
<dbReference type="Pfam" id="PF10608">
    <property type="entry name" value="MAGUK_N_PEST"/>
    <property type="match status" value="1"/>
</dbReference>
<dbReference type="PROSITE" id="PS00856">
    <property type="entry name" value="GUANYLATE_KINASE_1"/>
    <property type="match status" value="1"/>
</dbReference>
<dbReference type="Gene3D" id="2.30.30.40">
    <property type="entry name" value="SH3 Domains"/>
    <property type="match status" value="1"/>
</dbReference>
<keyword evidence="3 6" id="KW-0728">SH3 domain</keyword>
<dbReference type="FunFam" id="3.40.50.300:FF:001402">
    <property type="entry name" value="Discs, large homolog 3 (Drosophila)"/>
    <property type="match status" value="1"/>
</dbReference>
<reference evidence="11" key="4">
    <citation type="submission" date="2025-09" db="UniProtKB">
        <authorList>
            <consortium name="Ensembl"/>
        </authorList>
    </citation>
    <scope>IDENTIFICATION</scope>
</reference>
<feature type="domain" description="Guanylate kinase-like" evidence="9">
    <location>
        <begin position="613"/>
        <end position="789"/>
    </location>
</feature>
<comment type="similarity">
    <text evidence="2">Belongs to the MAGUK family.</text>
</comment>
<dbReference type="InterPro" id="IPR036034">
    <property type="entry name" value="PDZ_sf"/>
</dbReference>
<organism evidence="11 12">
    <name type="scientific">Esox lucius</name>
    <name type="common">Northern pike</name>
    <dbReference type="NCBI Taxonomy" id="8010"/>
    <lineage>
        <taxon>Eukaryota</taxon>
        <taxon>Metazoa</taxon>
        <taxon>Chordata</taxon>
        <taxon>Craniata</taxon>
        <taxon>Vertebrata</taxon>
        <taxon>Euteleostomi</taxon>
        <taxon>Actinopterygii</taxon>
        <taxon>Neopterygii</taxon>
        <taxon>Teleostei</taxon>
        <taxon>Protacanthopterygii</taxon>
        <taxon>Esociformes</taxon>
        <taxon>Esocidae</taxon>
        <taxon>Esox</taxon>
    </lineage>
</organism>